<dbReference type="PRINTS" id="PR00080">
    <property type="entry name" value="SDRFAMILY"/>
</dbReference>
<evidence type="ECO:0000256" key="2">
    <source>
        <dbReference type="ARBA" id="ARBA00023002"/>
    </source>
</evidence>
<dbReference type="AlphaFoldDB" id="A0A0A3I283"/>
<dbReference type="CDD" id="cd05233">
    <property type="entry name" value="SDR_c"/>
    <property type="match status" value="1"/>
</dbReference>
<dbReference type="Gene3D" id="3.40.50.720">
    <property type="entry name" value="NAD(P)-binding Rossmann-like Domain"/>
    <property type="match status" value="1"/>
</dbReference>
<reference evidence="3 4" key="1">
    <citation type="submission" date="2014-02" db="EMBL/GenBank/DDBJ databases">
        <title>Draft genome sequence of Lysinibacillus manganicus DSM 26584T.</title>
        <authorList>
            <person name="Zhang F."/>
            <person name="Wang G."/>
            <person name="Zhang L."/>
        </authorList>
    </citation>
    <scope>NUCLEOTIDE SEQUENCE [LARGE SCALE GENOMIC DNA]</scope>
    <source>
        <strain evidence="3 4">DSM 26584</strain>
    </source>
</reference>
<evidence type="ECO:0000313" key="3">
    <source>
        <dbReference type="EMBL" id="KGR77625.1"/>
    </source>
</evidence>
<proteinExistence type="inferred from homology"/>
<comment type="similarity">
    <text evidence="1">Belongs to the short-chain dehydrogenases/reductases (SDR) family.</text>
</comment>
<dbReference type="STRING" id="1384049.CD29_14325"/>
<dbReference type="SUPFAM" id="SSF51735">
    <property type="entry name" value="NAD(P)-binding Rossmann-fold domains"/>
    <property type="match status" value="1"/>
</dbReference>
<keyword evidence="4" id="KW-1185">Reference proteome</keyword>
<sequence>MDFLEKVVVITGGTGGIGSKTADLFYNAGAKVVIADVNEQRLQEMKEQYNNNIFTIKVDLNEESEIDSMFQTIIETYGAVDVFVNNAGTEGKLCDFEDIQLEDLLSVYRINVFAPLLCMQHCIRHMKNRGGSIVNLASVAGVAGSPGLGVYSSSKHALIGLTKTAALENVTNNIRVNAICPSPVKTRMIDSIDSMRTPGDFSKSRKEYEAKIPMNRYADPIEIANLIYFLASDKASYITGAAYRIDGGMGARA</sequence>
<dbReference type="GO" id="GO:0016491">
    <property type="term" value="F:oxidoreductase activity"/>
    <property type="evidence" value="ECO:0007669"/>
    <property type="project" value="UniProtKB-KW"/>
</dbReference>
<organism evidence="3 4">
    <name type="scientific">Ureibacillus manganicus DSM 26584</name>
    <dbReference type="NCBI Taxonomy" id="1384049"/>
    <lineage>
        <taxon>Bacteria</taxon>
        <taxon>Bacillati</taxon>
        <taxon>Bacillota</taxon>
        <taxon>Bacilli</taxon>
        <taxon>Bacillales</taxon>
        <taxon>Caryophanaceae</taxon>
        <taxon>Ureibacillus</taxon>
    </lineage>
</organism>
<dbReference type="Proteomes" id="UP000030416">
    <property type="component" value="Unassembled WGS sequence"/>
</dbReference>
<evidence type="ECO:0008006" key="5">
    <source>
        <dbReference type="Google" id="ProtNLM"/>
    </source>
</evidence>
<evidence type="ECO:0000313" key="4">
    <source>
        <dbReference type="Proteomes" id="UP000030416"/>
    </source>
</evidence>
<dbReference type="EMBL" id="JPVN01000017">
    <property type="protein sequence ID" value="KGR77625.1"/>
    <property type="molecule type" value="Genomic_DNA"/>
</dbReference>
<gene>
    <name evidence="3" type="ORF">CD29_14325</name>
</gene>
<evidence type="ECO:0000256" key="1">
    <source>
        <dbReference type="ARBA" id="ARBA00006484"/>
    </source>
</evidence>
<comment type="caution">
    <text evidence="3">The sequence shown here is derived from an EMBL/GenBank/DDBJ whole genome shotgun (WGS) entry which is preliminary data.</text>
</comment>
<name>A0A0A3I283_9BACL</name>
<dbReference type="eggNOG" id="COG1028">
    <property type="taxonomic scope" value="Bacteria"/>
</dbReference>
<dbReference type="PANTHER" id="PTHR24321:SF8">
    <property type="entry name" value="ESTRADIOL 17-BETA-DEHYDROGENASE 8-RELATED"/>
    <property type="match status" value="1"/>
</dbReference>
<dbReference type="PANTHER" id="PTHR24321">
    <property type="entry name" value="DEHYDROGENASES, SHORT CHAIN"/>
    <property type="match status" value="1"/>
</dbReference>
<keyword evidence="2" id="KW-0560">Oxidoreductase</keyword>
<accession>A0A0A3I283</accession>
<dbReference type="OrthoDB" id="306388at2"/>
<dbReference type="InterPro" id="IPR036291">
    <property type="entry name" value="NAD(P)-bd_dom_sf"/>
</dbReference>
<dbReference type="NCBIfam" id="NF005559">
    <property type="entry name" value="PRK07231.1"/>
    <property type="match status" value="1"/>
</dbReference>
<dbReference type="PRINTS" id="PR00081">
    <property type="entry name" value="GDHRDH"/>
</dbReference>
<dbReference type="InterPro" id="IPR002347">
    <property type="entry name" value="SDR_fam"/>
</dbReference>
<dbReference type="InterPro" id="IPR020904">
    <property type="entry name" value="Sc_DH/Rdtase_CS"/>
</dbReference>
<dbReference type="Pfam" id="PF13561">
    <property type="entry name" value="adh_short_C2"/>
    <property type="match status" value="1"/>
</dbReference>
<protein>
    <recommendedName>
        <fullName evidence="5">Oxidoreductase</fullName>
    </recommendedName>
</protein>
<dbReference type="RefSeq" id="WP_036187981.1">
    <property type="nucleotide sequence ID" value="NZ_AVDA01000017.1"/>
</dbReference>
<dbReference type="GO" id="GO:0008206">
    <property type="term" value="P:bile acid metabolic process"/>
    <property type="evidence" value="ECO:0007669"/>
    <property type="project" value="UniProtKB-ARBA"/>
</dbReference>
<dbReference type="FunFam" id="3.40.50.720:FF:000084">
    <property type="entry name" value="Short-chain dehydrogenase reductase"/>
    <property type="match status" value="1"/>
</dbReference>
<dbReference type="PROSITE" id="PS00061">
    <property type="entry name" value="ADH_SHORT"/>
    <property type="match status" value="1"/>
</dbReference>